<dbReference type="Proteomes" id="UP001148614">
    <property type="component" value="Unassembled WGS sequence"/>
</dbReference>
<evidence type="ECO:0000313" key="2">
    <source>
        <dbReference type="EMBL" id="KAJ3554548.1"/>
    </source>
</evidence>
<name>A0A9W8N4H8_9PEZI</name>
<keyword evidence="3" id="KW-1185">Reference proteome</keyword>
<comment type="caution">
    <text evidence="2">The sequence shown here is derived from an EMBL/GenBank/DDBJ whole genome shotgun (WGS) entry which is preliminary data.</text>
</comment>
<reference evidence="2" key="1">
    <citation type="submission" date="2022-07" db="EMBL/GenBank/DDBJ databases">
        <title>Genome Sequence of Xylaria arbuscula.</title>
        <authorList>
            <person name="Buettner E."/>
        </authorList>
    </citation>
    <scope>NUCLEOTIDE SEQUENCE</scope>
    <source>
        <strain evidence="2">VT107</strain>
    </source>
</reference>
<dbReference type="EMBL" id="JANPWZ010003050">
    <property type="protein sequence ID" value="KAJ3554548.1"/>
    <property type="molecule type" value="Genomic_DNA"/>
</dbReference>
<sequence length="474" mass="54565">MAKKRTTNVMENPVLESGYRPAAMPSATAPPPKKVRDDTAESLVCLDADAWGSAQKGSKGSPSTQVCFTLWVQVRDGNFGPEYHGAHGAQARFLKKSSLDLGSVPVSNTRSTPHHVPVSLMIYAQTAPTPPAPLPASGSVRAAADGNRRRQQIGNRSRQLQPTPSLLNKFSRYTPAPLQLVTVSDVTLSRPAHHQTQFPVQAGVAPKMAQVYRERDIRYSRDRSRSASDDERQYKTVSHYKVGGPRGTTTRLERVERYDDEDDRRSRYSHSHLGRSGAEVIEVDRRTKETVYPDRPRSAFDAPSRASDSYRTVEYEREVERDRDYYIPERQARTRVVQESRAEVLSPTRDHYWERRPWDDHETDVRLEKRIVRRDSDGDLKVKEKSLDIDIHKDHHHHHHDDPRDYKERDVKIERRYIEEREPREPEIERYRREVEYYTAPDPPPAPMVLRQKMPEQKVIVNEAPPPAPVITRR</sequence>
<gene>
    <name evidence="2" type="ORF">NPX13_g10584</name>
</gene>
<feature type="region of interest" description="Disordered" evidence="1">
    <location>
        <begin position="1"/>
        <end position="38"/>
    </location>
</feature>
<accession>A0A9W8N4H8</accession>
<feature type="compositionally biased region" description="Polar residues" evidence="1">
    <location>
        <begin position="152"/>
        <end position="163"/>
    </location>
</feature>
<protein>
    <submittedName>
        <fullName evidence="2">Uncharacterized protein</fullName>
    </submittedName>
</protein>
<dbReference type="AlphaFoldDB" id="A0A9W8N4H8"/>
<evidence type="ECO:0000313" key="3">
    <source>
        <dbReference type="Proteomes" id="UP001148614"/>
    </source>
</evidence>
<feature type="region of interest" description="Disordered" evidence="1">
    <location>
        <begin position="130"/>
        <end position="163"/>
    </location>
</feature>
<dbReference type="VEuPathDB" id="FungiDB:F4678DRAFT_483229"/>
<evidence type="ECO:0000256" key="1">
    <source>
        <dbReference type="SAM" id="MobiDB-lite"/>
    </source>
</evidence>
<proteinExistence type="predicted"/>
<organism evidence="2 3">
    <name type="scientific">Xylaria arbuscula</name>
    <dbReference type="NCBI Taxonomy" id="114810"/>
    <lineage>
        <taxon>Eukaryota</taxon>
        <taxon>Fungi</taxon>
        <taxon>Dikarya</taxon>
        <taxon>Ascomycota</taxon>
        <taxon>Pezizomycotina</taxon>
        <taxon>Sordariomycetes</taxon>
        <taxon>Xylariomycetidae</taxon>
        <taxon>Xylariales</taxon>
        <taxon>Xylariaceae</taxon>
        <taxon>Xylaria</taxon>
    </lineage>
</organism>